<dbReference type="NCBIfam" id="TIGR03083">
    <property type="entry name" value="maleylpyruvate isomerase family mycothiol-dependent enzyme"/>
    <property type="match status" value="1"/>
</dbReference>
<dbReference type="SUPFAM" id="SSF109854">
    <property type="entry name" value="DinB/YfiT-like putative metalloenzymes"/>
    <property type="match status" value="1"/>
</dbReference>
<dbReference type="InterPro" id="IPR034660">
    <property type="entry name" value="DinB/YfiT-like"/>
</dbReference>
<name>A0A1G7B8X5_9NOCA</name>
<dbReference type="InterPro" id="IPR010872">
    <property type="entry name" value="MDMPI_C-term_domain"/>
</dbReference>
<sequence length="293" mass="31360">MFGRGPGDATHRVKSVSETKKLTLLAREPLTTALVEQWDVIAGLLDDLADDEWSTPSPLPGWTVQDVVSHLIGIESMLSGIDPPLAEEAVPALPHVHNPIGSFNERWVLGLRGHSPAAMRETYREVTGRRAEALAAMTQDDFDAPAITPVGPESYGRFMRTRLFDCWFHEHDIRDAIGRPGDEGGPRAEYALAELLGGLGFAVGKKGKAPDGSSVTFALSGPLAREIHVAVDGRAAVVPELAGPPTATVSMDSRLFTRLCGGRVDPAAHLDEIGLAGDEELGRRVAAHLAFTI</sequence>
<evidence type="ECO:0000313" key="3">
    <source>
        <dbReference type="EMBL" id="SDE23491.1"/>
    </source>
</evidence>
<reference evidence="3 4" key="1">
    <citation type="submission" date="2016-10" db="EMBL/GenBank/DDBJ databases">
        <authorList>
            <person name="de Groot N.N."/>
        </authorList>
    </citation>
    <scope>NUCLEOTIDE SEQUENCE [LARGE SCALE GENOMIC DNA]</scope>
    <source>
        <strain evidence="3 4">JCM 11308</strain>
    </source>
</reference>
<dbReference type="Pfam" id="PF11716">
    <property type="entry name" value="MDMPI_N"/>
    <property type="match status" value="1"/>
</dbReference>
<dbReference type="STRING" id="168276.SAMN05444580_112129"/>
<dbReference type="GO" id="GO:0046872">
    <property type="term" value="F:metal ion binding"/>
    <property type="evidence" value="ECO:0007669"/>
    <property type="project" value="InterPro"/>
</dbReference>
<feature type="domain" description="Mycothiol-dependent maleylpyruvate isomerase metal-binding" evidence="2">
    <location>
        <begin position="36"/>
        <end position="174"/>
    </location>
</feature>
<dbReference type="InterPro" id="IPR024344">
    <property type="entry name" value="MDMPI_metal-binding"/>
</dbReference>
<evidence type="ECO:0000313" key="4">
    <source>
        <dbReference type="Proteomes" id="UP000199417"/>
    </source>
</evidence>
<proteinExistence type="predicted"/>
<protein>
    <submittedName>
        <fullName evidence="3">TIGR03083 family protein</fullName>
    </submittedName>
</protein>
<evidence type="ECO:0000259" key="1">
    <source>
        <dbReference type="Pfam" id="PF07398"/>
    </source>
</evidence>
<gene>
    <name evidence="3" type="ORF">SAMN05444580_112129</name>
</gene>
<dbReference type="Proteomes" id="UP000199417">
    <property type="component" value="Unassembled WGS sequence"/>
</dbReference>
<feature type="domain" description="MDMPI C-terminal" evidence="1">
    <location>
        <begin position="198"/>
        <end position="281"/>
    </location>
</feature>
<dbReference type="Gene3D" id="1.20.120.450">
    <property type="entry name" value="dinb family like domain"/>
    <property type="match status" value="1"/>
</dbReference>
<accession>A0A1G7B8X5</accession>
<dbReference type="Pfam" id="PF07398">
    <property type="entry name" value="MDMPI_C"/>
    <property type="match status" value="1"/>
</dbReference>
<dbReference type="EMBL" id="FNAB01000012">
    <property type="protein sequence ID" value="SDE23491.1"/>
    <property type="molecule type" value="Genomic_DNA"/>
</dbReference>
<keyword evidence="4" id="KW-1185">Reference proteome</keyword>
<dbReference type="AlphaFoldDB" id="A0A1G7B8X5"/>
<organism evidence="3 4">
    <name type="scientific">Rhodococcus tukisamuensis</name>
    <dbReference type="NCBI Taxonomy" id="168276"/>
    <lineage>
        <taxon>Bacteria</taxon>
        <taxon>Bacillati</taxon>
        <taxon>Actinomycetota</taxon>
        <taxon>Actinomycetes</taxon>
        <taxon>Mycobacteriales</taxon>
        <taxon>Nocardiaceae</taxon>
        <taxon>Rhodococcus</taxon>
    </lineage>
</organism>
<dbReference type="InterPro" id="IPR017517">
    <property type="entry name" value="Maleyloyr_isom"/>
</dbReference>
<evidence type="ECO:0000259" key="2">
    <source>
        <dbReference type="Pfam" id="PF11716"/>
    </source>
</evidence>